<evidence type="ECO:0008006" key="11">
    <source>
        <dbReference type="Google" id="ProtNLM"/>
    </source>
</evidence>
<dbReference type="Pfam" id="PF26283">
    <property type="entry name" value="Ig_TRAPPC9-Trs120_4th"/>
    <property type="match status" value="1"/>
</dbReference>
<dbReference type="InterPro" id="IPR058565">
    <property type="entry name" value="Ig_TRAPPC9_Trs120_1st"/>
</dbReference>
<evidence type="ECO:0000256" key="1">
    <source>
        <dbReference type="ARBA" id="ARBA00004555"/>
    </source>
</evidence>
<dbReference type="PANTHER" id="PTHR21512">
    <property type="entry name" value="TRAFFICKING PROTEIN PARTICLE COMPLEX SUBUNIT 9"/>
    <property type="match status" value="1"/>
</dbReference>
<evidence type="ECO:0000259" key="8">
    <source>
        <dbReference type="Pfam" id="PF26283"/>
    </source>
</evidence>
<feature type="domain" description="Trs120/TRAPPC9 N-terminal" evidence="4">
    <location>
        <begin position="176"/>
        <end position="254"/>
    </location>
</feature>
<dbReference type="InterPro" id="IPR058568">
    <property type="entry name" value="Ig_TRAPPC9_Trs120_4th"/>
</dbReference>
<comment type="similarity">
    <text evidence="2">Belongs to the NIBP family.</text>
</comment>
<keyword evidence="10" id="KW-1185">Reference proteome</keyword>
<dbReference type="EMBL" id="CALNXI010000282">
    <property type="protein sequence ID" value="CAH3023944.1"/>
    <property type="molecule type" value="Genomic_DNA"/>
</dbReference>
<sequence>MLRVDFGQSLLDHCGVLILVQPVGYIGDKQFRAFYEEISQYRRAQVPNTTRTLHLRYSKRVTPQFIEWGNFHFHKRVLGLICVGKCSEINEVEKLEKPVNEIKNPFSAILLNTRCFVFGCKSGGDVKIRKDFALIRGEDHSQDLQNNLADFVASLFNVLESKRLSKLSEKVDKILLIQAPVEQESFGGENDNRATKRKTIGRSKKYTGDLCMLAGLPQDALSQYLIAGEHLRAANDVLWLAGSLEGQCAASLVLDGEEERGINSLILPTECAANSTNLTLNGLGNDVDESKFRNPMPLSKEEIVERLSEALKLYSRVKGAAVIETEANLKFTRLLIVYKRRIEASIALQNSLSVNVSLTEQEKIQRYSTAAVLYDDLGFKRKAGFFTRVAAMQCASQQLPNPLWLLSYNFLMSALKGYRIHLDQKDAPKGHPDGWPALQTRLLNELIYTARRIGDPSLTVRHVTFLLHTMHDHLSDEEKRELSVLLDSPARVTAGSPKEKENNRVEMLDLASLSLTKMPVVRSFKVQPLATHLKPVRKKSLTSSDAGSSGPFIFSSLRRNVKQTKTAKNVTWVCGDIGQVSLDVFNTMPFELKVSKMVLCVEGCEFEPYPTCLSLPAKTGPHTVILLGIPQSAGQLRITGYNVTVFGVESTCKLTEENLENKHDFPVVVDVVPAMPLLQVSTGLPKVRSQPPDPDSPQSAATLVTAVTLYAGQSMKGTITLENIGKLPVDSLNITISSKEGEGANELFSFDDKEIVSKLPVVPGDTTDITVTITGTPHIPQGIESNEKLSYDPVAPWGLTGTILFRYTSGVTGNKMCRKATMAIDVTVVPSLLCENFQIIELPSDRCHCLLMFDAVNKTSNDMELSYSVQSGSDQSCDEVMNIQGNDKNRVTMNLPRIALPVSEDSKQQDSKDFKTRRGAECKRFVRDKVKLHWSLPACRASGTGNVDNLKLDAIMIQALMPDPITFDVKINGQEYNNTSPNEVTSSLCSIVDLSVLVSNKSDESLGPLLLTIEPYQDQASGFPVTELDGKLSWIGTLQLHTSELSPGSSLCHSCSLVFLYAGQYMVSISCTRIIDEQADSKDSVSNVMERTRYLESNMVNLANDSPYASLKKTWTFSPPIKINVV</sequence>
<feature type="domain" description="Trs120/TRAPPC9 TPR region" evidence="5">
    <location>
        <begin position="347"/>
        <end position="483"/>
    </location>
</feature>
<gene>
    <name evidence="9" type="ORF">PEVE_00021062</name>
</gene>
<organism evidence="9 10">
    <name type="scientific">Porites evermanni</name>
    <dbReference type="NCBI Taxonomy" id="104178"/>
    <lineage>
        <taxon>Eukaryota</taxon>
        <taxon>Metazoa</taxon>
        <taxon>Cnidaria</taxon>
        <taxon>Anthozoa</taxon>
        <taxon>Hexacorallia</taxon>
        <taxon>Scleractinia</taxon>
        <taxon>Fungiina</taxon>
        <taxon>Poritidae</taxon>
        <taxon>Porites</taxon>
    </lineage>
</organism>
<evidence type="ECO:0000259" key="5">
    <source>
        <dbReference type="Pfam" id="PF26251"/>
    </source>
</evidence>
<protein>
    <recommendedName>
        <fullName evidence="11">Trafficking protein particle complex subunit 9</fullName>
    </recommendedName>
</protein>
<dbReference type="InterPro" id="IPR058563">
    <property type="entry name" value="Trs120_TRAPPC9_N"/>
</dbReference>
<keyword evidence="3" id="KW-0333">Golgi apparatus</keyword>
<dbReference type="Pfam" id="PF08626">
    <property type="entry name" value="TRAPPC9-Trs120"/>
    <property type="match status" value="1"/>
</dbReference>
<evidence type="ECO:0000313" key="9">
    <source>
        <dbReference type="EMBL" id="CAH3023944.1"/>
    </source>
</evidence>
<dbReference type="InterPro" id="IPR013935">
    <property type="entry name" value="Trs120_TRAPPC9"/>
</dbReference>
<dbReference type="Pfam" id="PF26251">
    <property type="entry name" value="TPR_TRAPPC9-Trs120"/>
    <property type="match status" value="1"/>
</dbReference>
<evidence type="ECO:0000259" key="7">
    <source>
        <dbReference type="Pfam" id="PF26282"/>
    </source>
</evidence>
<proteinExistence type="inferred from homology"/>
<evidence type="ECO:0000313" key="10">
    <source>
        <dbReference type="Proteomes" id="UP001159427"/>
    </source>
</evidence>
<evidence type="ECO:0000256" key="3">
    <source>
        <dbReference type="ARBA" id="ARBA00023034"/>
    </source>
</evidence>
<reference evidence="9 10" key="1">
    <citation type="submission" date="2022-05" db="EMBL/GenBank/DDBJ databases">
        <authorList>
            <consortium name="Genoscope - CEA"/>
            <person name="William W."/>
        </authorList>
    </citation>
    <scope>NUCLEOTIDE SEQUENCE [LARGE SCALE GENOMIC DNA]</scope>
</reference>
<accession>A0ABN8M2Y3</accession>
<feature type="domain" description="Trs120/TRAPPC9 third Ig-like" evidence="7">
    <location>
        <begin position="846"/>
        <end position="960"/>
    </location>
</feature>
<evidence type="ECO:0000256" key="2">
    <source>
        <dbReference type="ARBA" id="ARBA00008459"/>
    </source>
</evidence>
<dbReference type="PANTHER" id="PTHR21512:SF5">
    <property type="entry name" value="TRAFFICKING PROTEIN PARTICLE COMPLEX SUBUNIT 9"/>
    <property type="match status" value="1"/>
</dbReference>
<dbReference type="InterPro" id="IPR058564">
    <property type="entry name" value="TPR_TRAPPC9_Trs120"/>
</dbReference>
<dbReference type="InterPro" id="IPR058567">
    <property type="entry name" value="Ig_TRAPPC9_Trs120_3rd"/>
</dbReference>
<evidence type="ECO:0000259" key="4">
    <source>
        <dbReference type="Pfam" id="PF08626"/>
    </source>
</evidence>
<dbReference type="Proteomes" id="UP001159427">
    <property type="component" value="Unassembled WGS sequence"/>
</dbReference>
<evidence type="ECO:0000259" key="6">
    <source>
        <dbReference type="Pfam" id="PF26254"/>
    </source>
</evidence>
<feature type="domain" description="Trs120/TRAPPC9 first Ig-like" evidence="6">
    <location>
        <begin position="523"/>
        <end position="648"/>
    </location>
</feature>
<comment type="subcellular location">
    <subcellularLocation>
        <location evidence="1">Golgi apparatus</location>
    </subcellularLocation>
</comment>
<dbReference type="Pfam" id="PF26254">
    <property type="entry name" value="Ig_TRAPPC9-Trs120_1st"/>
    <property type="match status" value="1"/>
</dbReference>
<comment type="caution">
    <text evidence="9">The sequence shown here is derived from an EMBL/GenBank/DDBJ whole genome shotgun (WGS) entry which is preliminary data.</text>
</comment>
<dbReference type="Pfam" id="PF26282">
    <property type="entry name" value="Ig_TRAPPC9-Trs120_3rd"/>
    <property type="match status" value="1"/>
</dbReference>
<name>A0ABN8M2Y3_9CNID</name>
<feature type="domain" description="Trs120/TRAPPC9 fourth Ig-like" evidence="8">
    <location>
        <begin position="966"/>
        <end position="1109"/>
    </location>
</feature>